<dbReference type="Proteomes" id="UP001208570">
    <property type="component" value="Unassembled WGS sequence"/>
</dbReference>
<dbReference type="InterPro" id="IPR000998">
    <property type="entry name" value="MAM_dom"/>
</dbReference>
<organism evidence="2 3">
    <name type="scientific">Paralvinella palmiformis</name>
    <dbReference type="NCBI Taxonomy" id="53620"/>
    <lineage>
        <taxon>Eukaryota</taxon>
        <taxon>Metazoa</taxon>
        <taxon>Spiralia</taxon>
        <taxon>Lophotrochozoa</taxon>
        <taxon>Annelida</taxon>
        <taxon>Polychaeta</taxon>
        <taxon>Sedentaria</taxon>
        <taxon>Canalipalpata</taxon>
        <taxon>Terebellida</taxon>
        <taxon>Terebelliformia</taxon>
        <taxon>Alvinellidae</taxon>
        <taxon>Paralvinella</taxon>
    </lineage>
</organism>
<name>A0AAD9IX43_9ANNE</name>
<accession>A0AAD9IX43</accession>
<sequence>MSDEGYSHARCPGNQSVVACDMETGSTTCGFRTINWLFGTWSPYGPRFDHTLGVFMAGHFLYTSNNDSYNTALVYEGTPIESSTTRCLSFWYFMTGLV</sequence>
<feature type="non-terminal residue" evidence="2">
    <location>
        <position position="1"/>
    </location>
</feature>
<gene>
    <name evidence="2" type="ORF">LSH36_935g00088</name>
</gene>
<dbReference type="PROSITE" id="PS50060">
    <property type="entry name" value="MAM_2"/>
    <property type="match status" value="1"/>
</dbReference>
<dbReference type="InterPro" id="IPR013320">
    <property type="entry name" value="ConA-like_dom_sf"/>
</dbReference>
<reference evidence="2" key="1">
    <citation type="journal article" date="2023" name="Mol. Biol. Evol.">
        <title>Third-Generation Sequencing Reveals the Adaptive Role of the Epigenome in Three Deep-Sea Polychaetes.</title>
        <authorList>
            <person name="Perez M."/>
            <person name="Aroh O."/>
            <person name="Sun Y."/>
            <person name="Lan Y."/>
            <person name="Juniper S.K."/>
            <person name="Young C.R."/>
            <person name="Angers B."/>
            <person name="Qian P.Y."/>
        </authorList>
    </citation>
    <scope>NUCLEOTIDE SEQUENCE</scope>
    <source>
        <strain evidence="2">P08H-3</strain>
    </source>
</reference>
<dbReference type="SUPFAM" id="SSF49899">
    <property type="entry name" value="Concanavalin A-like lectins/glucanases"/>
    <property type="match status" value="1"/>
</dbReference>
<dbReference type="AlphaFoldDB" id="A0AAD9IX43"/>
<dbReference type="Pfam" id="PF00629">
    <property type="entry name" value="MAM"/>
    <property type="match status" value="1"/>
</dbReference>
<evidence type="ECO:0000259" key="1">
    <source>
        <dbReference type="PROSITE" id="PS50060"/>
    </source>
</evidence>
<dbReference type="GO" id="GO:0016020">
    <property type="term" value="C:membrane"/>
    <property type="evidence" value="ECO:0007669"/>
    <property type="project" value="InterPro"/>
</dbReference>
<feature type="domain" description="MAM" evidence="1">
    <location>
        <begin position="18"/>
        <end position="98"/>
    </location>
</feature>
<dbReference type="Gene3D" id="2.60.120.200">
    <property type="match status" value="1"/>
</dbReference>
<evidence type="ECO:0000313" key="2">
    <source>
        <dbReference type="EMBL" id="KAK2142591.1"/>
    </source>
</evidence>
<evidence type="ECO:0000313" key="3">
    <source>
        <dbReference type="Proteomes" id="UP001208570"/>
    </source>
</evidence>
<dbReference type="EMBL" id="JAODUP010000935">
    <property type="protein sequence ID" value="KAK2142591.1"/>
    <property type="molecule type" value="Genomic_DNA"/>
</dbReference>
<proteinExistence type="predicted"/>
<keyword evidence="3" id="KW-1185">Reference proteome</keyword>
<comment type="caution">
    <text evidence="2">The sequence shown here is derived from an EMBL/GenBank/DDBJ whole genome shotgun (WGS) entry which is preliminary data.</text>
</comment>
<protein>
    <recommendedName>
        <fullName evidence="1">MAM domain-containing protein</fullName>
    </recommendedName>
</protein>